<accession>R7YW43</accession>
<evidence type="ECO:0000313" key="11">
    <source>
        <dbReference type="EMBL" id="EON66097.1"/>
    </source>
</evidence>
<dbReference type="Proteomes" id="UP000016924">
    <property type="component" value="Unassembled WGS sequence"/>
</dbReference>
<keyword evidence="8" id="KW-0472">Membrane</keyword>
<evidence type="ECO:0000256" key="4">
    <source>
        <dbReference type="ARBA" id="ARBA00022692"/>
    </source>
</evidence>
<evidence type="ECO:0000259" key="10">
    <source>
        <dbReference type="PROSITE" id="PS50192"/>
    </source>
</evidence>
<dbReference type="InterPro" id="IPR019529">
    <property type="entry name" value="Syntaxin-18_N"/>
</dbReference>
<name>R7YW43_CONA1</name>
<evidence type="ECO:0000256" key="6">
    <source>
        <dbReference type="ARBA" id="ARBA00022989"/>
    </source>
</evidence>
<dbReference type="eggNOG" id="KOG3894">
    <property type="taxonomic scope" value="Eukaryota"/>
</dbReference>
<evidence type="ECO:0000256" key="7">
    <source>
        <dbReference type="ARBA" id="ARBA00023054"/>
    </source>
</evidence>
<dbReference type="EMBL" id="JH767578">
    <property type="protein sequence ID" value="EON66097.1"/>
    <property type="molecule type" value="Genomic_DNA"/>
</dbReference>
<dbReference type="GeneID" id="19902651"/>
<dbReference type="RefSeq" id="XP_007781414.1">
    <property type="nucleotide sequence ID" value="XM_007783224.1"/>
</dbReference>
<proteinExistence type="inferred from homology"/>
<dbReference type="SUPFAM" id="SSF58038">
    <property type="entry name" value="SNARE fusion complex"/>
    <property type="match status" value="1"/>
</dbReference>
<keyword evidence="3" id="KW-0813">Transport</keyword>
<dbReference type="SMART" id="SM00397">
    <property type="entry name" value="t_SNARE"/>
    <property type="match status" value="1"/>
</dbReference>
<feature type="compositionally biased region" description="Basic and acidic residues" evidence="9">
    <location>
        <begin position="244"/>
        <end position="253"/>
    </location>
</feature>
<keyword evidence="12" id="KW-1185">Reference proteome</keyword>
<evidence type="ECO:0000256" key="9">
    <source>
        <dbReference type="SAM" id="MobiDB-lite"/>
    </source>
</evidence>
<dbReference type="GO" id="GO:0005783">
    <property type="term" value="C:endoplasmic reticulum"/>
    <property type="evidence" value="ECO:0007669"/>
    <property type="project" value="TreeGrafter"/>
</dbReference>
<comment type="subcellular location">
    <subcellularLocation>
        <location evidence="1">Membrane</location>
        <topology evidence="1">Single-pass type IV membrane protein</topology>
    </subcellularLocation>
</comment>
<dbReference type="GO" id="GO:0015031">
    <property type="term" value="P:protein transport"/>
    <property type="evidence" value="ECO:0007669"/>
    <property type="project" value="UniProtKB-KW"/>
</dbReference>
<evidence type="ECO:0000256" key="8">
    <source>
        <dbReference type="ARBA" id="ARBA00023136"/>
    </source>
</evidence>
<evidence type="ECO:0000256" key="5">
    <source>
        <dbReference type="ARBA" id="ARBA00022927"/>
    </source>
</evidence>
<dbReference type="HOGENOM" id="CLU_047847_1_0_1"/>
<evidence type="ECO:0000256" key="3">
    <source>
        <dbReference type="ARBA" id="ARBA00022448"/>
    </source>
</evidence>
<dbReference type="PANTHER" id="PTHR15959">
    <property type="entry name" value="SYNTAXIN-18"/>
    <property type="match status" value="1"/>
</dbReference>
<dbReference type="OrthoDB" id="342981at2759"/>
<evidence type="ECO:0000256" key="1">
    <source>
        <dbReference type="ARBA" id="ARBA00004211"/>
    </source>
</evidence>
<keyword evidence="6" id="KW-1133">Transmembrane helix</keyword>
<feature type="domain" description="T-SNARE coiled-coil homology" evidence="10">
    <location>
        <begin position="273"/>
        <end position="335"/>
    </location>
</feature>
<sequence>MDITPVFNEILRKHGATPVQRHPFRPEDLDSFLQEAYRINTHITELTNHLRAIRQPYLSVAHPPRRKHNTDSTLPHLNNHHDRKYLSDKDKTAIDANAKQLLRELHATLRNLSEAANLRESTASQISSAKRARGGLGALGRWAAGGGLTRKSPEEEREEEERRTVKLHRESVIYYLQRKLEMAGEVQREMMDVRLSREVEKSKSVLARARGFVVPEDVAPDGSLGGGYGGQSRQGFRGASSRRGAGDVERKDVNQTLDPEQLQLFAEENQTMLKHYEDTLDQVRSAERSLYEISELQNTLAVNLDTQAAQIDQLVQDSFSTAENVGSGNKELKRASERKSTARMVFYGTCAFCFTLVVWDLLI</sequence>
<feature type="compositionally biased region" description="Gly residues" evidence="9">
    <location>
        <begin position="223"/>
        <end position="232"/>
    </location>
</feature>
<dbReference type="GO" id="GO:0031201">
    <property type="term" value="C:SNARE complex"/>
    <property type="evidence" value="ECO:0007669"/>
    <property type="project" value="TreeGrafter"/>
</dbReference>
<dbReference type="Gene3D" id="1.20.5.110">
    <property type="match status" value="1"/>
</dbReference>
<protein>
    <recommendedName>
        <fullName evidence="10">t-SNARE coiled-coil homology domain-containing protein</fullName>
    </recommendedName>
</protein>
<dbReference type="InterPro" id="IPR010989">
    <property type="entry name" value="SNARE"/>
</dbReference>
<dbReference type="PANTHER" id="PTHR15959:SF0">
    <property type="entry name" value="SYNTAXIN-18"/>
    <property type="match status" value="1"/>
</dbReference>
<keyword evidence="7" id="KW-0175">Coiled coil</keyword>
<feature type="region of interest" description="Disordered" evidence="9">
    <location>
        <begin position="219"/>
        <end position="253"/>
    </location>
</feature>
<reference evidence="12" key="1">
    <citation type="submission" date="2012-06" db="EMBL/GenBank/DDBJ databases">
        <title>The genome sequence of Coniosporium apollinis CBS 100218.</title>
        <authorList>
            <consortium name="The Broad Institute Genome Sequencing Platform"/>
            <person name="Cuomo C."/>
            <person name="Gorbushina A."/>
            <person name="Noack S."/>
            <person name="Walker B."/>
            <person name="Young S.K."/>
            <person name="Zeng Q."/>
            <person name="Gargeya S."/>
            <person name="Fitzgerald M."/>
            <person name="Haas B."/>
            <person name="Abouelleil A."/>
            <person name="Alvarado L."/>
            <person name="Arachchi H.M."/>
            <person name="Berlin A.M."/>
            <person name="Chapman S.B."/>
            <person name="Goldberg J."/>
            <person name="Griggs A."/>
            <person name="Gujja S."/>
            <person name="Hansen M."/>
            <person name="Howarth C."/>
            <person name="Imamovic A."/>
            <person name="Larimer J."/>
            <person name="McCowan C."/>
            <person name="Montmayeur A."/>
            <person name="Murphy C."/>
            <person name="Neiman D."/>
            <person name="Pearson M."/>
            <person name="Priest M."/>
            <person name="Roberts A."/>
            <person name="Saif S."/>
            <person name="Shea T."/>
            <person name="Sisk P."/>
            <person name="Sykes S."/>
            <person name="Wortman J."/>
            <person name="Nusbaum C."/>
            <person name="Birren B."/>
        </authorList>
    </citation>
    <scope>NUCLEOTIDE SEQUENCE [LARGE SCALE GENOMIC DNA]</scope>
    <source>
        <strain evidence="12">CBS 100218</strain>
    </source>
</reference>
<gene>
    <name evidence="11" type="ORF">W97_05340</name>
</gene>
<feature type="region of interest" description="Disordered" evidence="9">
    <location>
        <begin position="143"/>
        <end position="163"/>
    </location>
</feature>
<dbReference type="AlphaFoldDB" id="R7YW43"/>
<comment type="similarity">
    <text evidence="2">Belongs to the syntaxin family.</text>
</comment>
<feature type="compositionally biased region" description="Low complexity" evidence="9">
    <location>
        <begin position="233"/>
        <end position="243"/>
    </location>
</feature>
<dbReference type="InterPro" id="IPR000727">
    <property type="entry name" value="T_SNARE_dom"/>
</dbReference>
<dbReference type="SUPFAM" id="SSF47661">
    <property type="entry name" value="t-snare proteins"/>
    <property type="match status" value="1"/>
</dbReference>
<dbReference type="STRING" id="1168221.R7YW43"/>
<organism evidence="11 12">
    <name type="scientific">Coniosporium apollinis (strain CBS 100218)</name>
    <name type="common">Rock-inhabiting black yeast</name>
    <dbReference type="NCBI Taxonomy" id="1168221"/>
    <lineage>
        <taxon>Eukaryota</taxon>
        <taxon>Fungi</taxon>
        <taxon>Dikarya</taxon>
        <taxon>Ascomycota</taxon>
        <taxon>Pezizomycotina</taxon>
        <taxon>Dothideomycetes</taxon>
        <taxon>Dothideomycetes incertae sedis</taxon>
        <taxon>Coniosporium</taxon>
    </lineage>
</organism>
<dbReference type="OMA" id="YRIRTHI"/>
<dbReference type="Pfam" id="PF10496">
    <property type="entry name" value="Syntaxin-18_N"/>
    <property type="match status" value="1"/>
</dbReference>
<evidence type="ECO:0000256" key="2">
    <source>
        <dbReference type="ARBA" id="ARBA00009063"/>
    </source>
</evidence>
<keyword evidence="5" id="KW-0653">Protein transport</keyword>
<dbReference type="GO" id="GO:0006890">
    <property type="term" value="P:retrograde vesicle-mediated transport, Golgi to endoplasmic reticulum"/>
    <property type="evidence" value="ECO:0007669"/>
    <property type="project" value="TreeGrafter"/>
</dbReference>
<evidence type="ECO:0000313" key="12">
    <source>
        <dbReference type="Proteomes" id="UP000016924"/>
    </source>
</evidence>
<dbReference type="PROSITE" id="PS50192">
    <property type="entry name" value="T_SNARE"/>
    <property type="match status" value="1"/>
</dbReference>
<keyword evidence="4" id="KW-0812">Transmembrane</keyword>